<organism evidence="1 2">
    <name type="scientific">Rarobacter faecitabidus</name>
    <dbReference type="NCBI Taxonomy" id="13243"/>
    <lineage>
        <taxon>Bacteria</taxon>
        <taxon>Bacillati</taxon>
        <taxon>Actinomycetota</taxon>
        <taxon>Actinomycetes</taxon>
        <taxon>Micrococcales</taxon>
        <taxon>Rarobacteraceae</taxon>
        <taxon>Rarobacter</taxon>
    </lineage>
</organism>
<dbReference type="RefSeq" id="WP_142117920.1">
    <property type="nucleotide sequence ID" value="NZ_BAAASV010000002.1"/>
</dbReference>
<sequence length="103" mass="10053">MTVIAAVLVAAAVALSGLLAVVGGGNAEVVRAQGTAELAALAAATAALGDHLAPCDAAAGVATRARQSLDECAMESRGHAIIEVRGDGMSQAVEARAGPAQYD</sequence>
<protein>
    <recommendedName>
        <fullName evidence="3">Secretion/DNA translocation related TadE-like protein</fullName>
    </recommendedName>
</protein>
<evidence type="ECO:0000313" key="2">
    <source>
        <dbReference type="Proteomes" id="UP000315389"/>
    </source>
</evidence>
<proteinExistence type="predicted"/>
<comment type="caution">
    <text evidence="1">The sequence shown here is derived from an EMBL/GenBank/DDBJ whole genome shotgun (WGS) entry which is preliminary data.</text>
</comment>
<keyword evidence="2" id="KW-1185">Reference proteome</keyword>
<dbReference type="AlphaFoldDB" id="A0A542ZTD1"/>
<dbReference type="EMBL" id="VFOS01000001">
    <property type="protein sequence ID" value="TQL63618.1"/>
    <property type="molecule type" value="Genomic_DNA"/>
</dbReference>
<evidence type="ECO:0000313" key="1">
    <source>
        <dbReference type="EMBL" id="TQL63618.1"/>
    </source>
</evidence>
<reference evidence="1 2" key="1">
    <citation type="submission" date="2019-06" db="EMBL/GenBank/DDBJ databases">
        <title>Sequencing the genomes of 1000 actinobacteria strains.</title>
        <authorList>
            <person name="Klenk H.-P."/>
        </authorList>
    </citation>
    <scope>NUCLEOTIDE SEQUENCE [LARGE SCALE GENOMIC DNA]</scope>
    <source>
        <strain evidence="1 2">DSM 4813</strain>
    </source>
</reference>
<name>A0A542ZTD1_RARFA</name>
<dbReference type="Proteomes" id="UP000315389">
    <property type="component" value="Unassembled WGS sequence"/>
</dbReference>
<gene>
    <name evidence="1" type="ORF">FB461_0084</name>
</gene>
<evidence type="ECO:0008006" key="3">
    <source>
        <dbReference type="Google" id="ProtNLM"/>
    </source>
</evidence>
<accession>A0A542ZTD1</accession>